<dbReference type="EMBL" id="JAWDJW010007109">
    <property type="protein sequence ID" value="KAK3062823.1"/>
    <property type="molecule type" value="Genomic_DNA"/>
</dbReference>
<dbReference type="Proteomes" id="UP001186974">
    <property type="component" value="Unassembled WGS sequence"/>
</dbReference>
<reference evidence="1" key="1">
    <citation type="submission" date="2024-09" db="EMBL/GenBank/DDBJ databases">
        <title>Black Yeasts Isolated from many extreme environments.</title>
        <authorList>
            <person name="Coleine C."/>
            <person name="Stajich J.E."/>
            <person name="Selbmann L."/>
        </authorList>
    </citation>
    <scope>NUCLEOTIDE SEQUENCE</scope>
    <source>
        <strain evidence="1">CCFEE 5737</strain>
    </source>
</reference>
<proteinExistence type="predicted"/>
<organism evidence="1 2">
    <name type="scientific">Coniosporium uncinatum</name>
    <dbReference type="NCBI Taxonomy" id="93489"/>
    <lineage>
        <taxon>Eukaryota</taxon>
        <taxon>Fungi</taxon>
        <taxon>Dikarya</taxon>
        <taxon>Ascomycota</taxon>
        <taxon>Pezizomycotina</taxon>
        <taxon>Dothideomycetes</taxon>
        <taxon>Dothideomycetes incertae sedis</taxon>
        <taxon>Coniosporium</taxon>
    </lineage>
</organism>
<evidence type="ECO:0000313" key="1">
    <source>
        <dbReference type="EMBL" id="KAK3062823.1"/>
    </source>
</evidence>
<gene>
    <name evidence="1" type="ORF">LTS18_003288</name>
</gene>
<evidence type="ECO:0000313" key="2">
    <source>
        <dbReference type="Proteomes" id="UP001186974"/>
    </source>
</evidence>
<sequence length="240" mass="26720">MYFPQAIPITKPTYPPQGFFSLPAELRNEIYHLSAIDGIVTGRYEAERAHRPPPYCYANLLHLNRQMRSEANAIYYSTNAFRLSSLEALRRWISMIQPANLALVTHLCCDIPVVDIFDISRGGFLHKILILECRILPSNSDSDSDSGPSTSTSTGNRNRILVKAHSTFDLTDSCLNNVQNRLFSLLYPYFSGLGEEKFGGEDLVRVAEGIYGLAGRFGLEAKHSTSRVMGETVLTDVVVG</sequence>
<keyword evidence="2" id="KW-1185">Reference proteome</keyword>
<accession>A0ACC3D6Y2</accession>
<comment type="caution">
    <text evidence="1">The sequence shown here is derived from an EMBL/GenBank/DDBJ whole genome shotgun (WGS) entry which is preliminary data.</text>
</comment>
<protein>
    <submittedName>
        <fullName evidence="1">Uncharacterized protein</fullName>
    </submittedName>
</protein>
<name>A0ACC3D6Y2_9PEZI</name>